<dbReference type="PANTHER" id="PTHR24248">
    <property type="entry name" value="ADRENERGIC RECEPTOR-RELATED G-PROTEIN COUPLED RECEPTOR"/>
    <property type="match status" value="1"/>
</dbReference>
<dbReference type="AlphaFoldDB" id="A0A9J7MAQ8"/>
<dbReference type="PRINTS" id="PR00237">
    <property type="entry name" value="GPCRRHODOPSN"/>
</dbReference>
<gene>
    <name evidence="14" type="primary">LOC118430841</name>
</gene>
<dbReference type="InterPro" id="IPR017452">
    <property type="entry name" value="GPCR_Rhodpsn_7TM"/>
</dbReference>
<evidence type="ECO:0000256" key="1">
    <source>
        <dbReference type="ARBA" id="ARBA00004651"/>
    </source>
</evidence>
<evidence type="ECO:0000256" key="3">
    <source>
        <dbReference type="ARBA" id="ARBA00022692"/>
    </source>
</evidence>
<evidence type="ECO:0000256" key="8">
    <source>
        <dbReference type="ARBA" id="ARBA00023170"/>
    </source>
</evidence>
<dbReference type="Proteomes" id="UP000001554">
    <property type="component" value="Chromosome 14"/>
</dbReference>
<proteinExistence type="predicted"/>
<keyword evidence="2" id="KW-1003">Cell membrane</keyword>
<dbReference type="OrthoDB" id="5975505at2759"/>
<feature type="transmembrane region" description="Helical" evidence="11">
    <location>
        <begin position="27"/>
        <end position="55"/>
    </location>
</feature>
<organism evidence="13 14">
    <name type="scientific">Branchiostoma floridae</name>
    <name type="common">Florida lancelet</name>
    <name type="synonym">Amphioxus</name>
    <dbReference type="NCBI Taxonomy" id="7739"/>
    <lineage>
        <taxon>Eukaryota</taxon>
        <taxon>Metazoa</taxon>
        <taxon>Chordata</taxon>
        <taxon>Cephalochordata</taxon>
        <taxon>Leptocardii</taxon>
        <taxon>Amphioxiformes</taxon>
        <taxon>Branchiostomatidae</taxon>
        <taxon>Branchiostoma</taxon>
    </lineage>
</organism>
<evidence type="ECO:0000256" key="2">
    <source>
        <dbReference type="ARBA" id="ARBA00022475"/>
    </source>
</evidence>
<dbReference type="GO" id="GO:0004993">
    <property type="term" value="F:G protein-coupled serotonin receptor activity"/>
    <property type="evidence" value="ECO:0007669"/>
    <property type="project" value="UniProtKB-ARBA"/>
</dbReference>
<dbReference type="SUPFAM" id="SSF81321">
    <property type="entry name" value="Family A G protein-coupled receptor-like"/>
    <property type="match status" value="1"/>
</dbReference>
<dbReference type="KEGG" id="bfo:118430841"/>
<accession>A0A9J7MAQ8</accession>
<keyword evidence="5" id="KW-0297">G-protein coupled receptor</keyword>
<keyword evidence="7" id="KW-1015">Disulfide bond</keyword>
<dbReference type="Gene3D" id="1.20.1070.10">
    <property type="entry name" value="Rhodopsin 7-helix transmembrane proteins"/>
    <property type="match status" value="1"/>
</dbReference>
<dbReference type="GO" id="GO:0005886">
    <property type="term" value="C:plasma membrane"/>
    <property type="evidence" value="ECO:0007669"/>
    <property type="project" value="UniProtKB-SubCell"/>
</dbReference>
<keyword evidence="3 11" id="KW-0812">Transmembrane</keyword>
<dbReference type="InterPro" id="IPR000276">
    <property type="entry name" value="GPCR_Rhodpsn"/>
</dbReference>
<dbReference type="PROSITE" id="PS50262">
    <property type="entry name" value="G_PROTEIN_RECEP_F1_2"/>
    <property type="match status" value="1"/>
</dbReference>
<keyword evidence="4 11" id="KW-1133">Transmembrane helix</keyword>
<evidence type="ECO:0000256" key="6">
    <source>
        <dbReference type="ARBA" id="ARBA00023136"/>
    </source>
</evidence>
<reference evidence="14" key="2">
    <citation type="submission" date="2025-08" db="UniProtKB">
        <authorList>
            <consortium name="RefSeq"/>
        </authorList>
    </citation>
    <scope>IDENTIFICATION</scope>
    <source>
        <strain evidence="14">S238N-H82</strain>
        <tissue evidence="14">Testes</tissue>
    </source>
</reference>
<evidence type="ECO:0000256" key="4">
    <source>
        <dbReference type="ARBA" id="ARBA00022989"/>
    </source>
</evidence>
<evidence type="ECO:0000256" key="9">
    <source>
        <dbReference type="ARBA" id="ARBA00023224"/>
    </source>
</evidence>
<sequence length="82" mass="8395">MEANGTAEPGNSSGDADWGDLGGQESMWGTVALVVLLSIIVAITVVGNILVLLAVATHRSLQTLSNVFLVSLCVSDLLVTGL</sequence>
<keyword evidence="6 11" id="KW-0472">Membrane</keyword>
<evidence type="ECO:0000313" key="13">
    <source>
        <dbReference type="Proteomes" id="UP000001554"/>
    </source>
</evidence>
<keyword evidence="9" id="KW-0807">Transducer</keyword>
<dbReference type="Pfam" id="PF00001">
    <property type="entry name" value="7tm_1"/>
    <property type="match status" value="1"/>
</dbReference>
<protein>
    <submittedName>
        <fullName evidence="14">Alpha-2C adrenergic receptor-like</fullName>
    </submittedName>
</protein>
<feature type="domain" description="G-protein coupled receptors family 1 profile" evidence="12">
    <location>
        <begin position="47"/>
        <end position="82"/>
    </location>
</feature>
<keyword evidence="13" id="KW-1185">Reference proteome</keyword>
<feature type="region of interest" description="Disordered" evidence="10">
    <location>
        <begin position="1"/>
        <end position="20"/>
    </location>
</feature>
<comment type="subcellular location">
    <subcellularLocation>
        <location evidence="1">Cell membrane</location>
        <topology evidence="1">Multi-pass membrane protein</topology>
    </subcellularLocation>
</comment>
<evidence type="ECO:0000256" key="7">
    <source>
        <dbReference type="ARBA" id="ARBA00023157"/>
    </source>
</evidence>
<keyword evidence="8" id="KW-0675">Receptor</keyword>
<name>A0A9J7MAQ8_BRAFL</name>
<evidence type="ECO:0000313" key="14">
    <source>
        <dbReference type="RefSeq" id="XP_035697767.1"/>
    </source>
</evidence>
<reference evidence="13" key="1">
    <citation type="journal article" date="2020" name="Nat. Ecol. Evol.">
        <title>Deeply conserved synteny resolves early events in vertebrate evolution.</title>
        <authorList>
            <person name="Simakov O."/>
            <person name="Marletaz F."/>
            <person name="Yue J.X."/>
            <person name="O'Connell B."/>
            <person name="Jenkins J."/>
            <person name="Brandt A."/>
            <person name="Calef R."/>
            <person name="Tung C.H."/>
            <person name="Huang T.K."/>
            <person name="Schmutz J."/>
            <person name="Satoh N."/>
            <person name="Yu J.K."/>
            <person name="Putnam N.H."/>
            <person name="Green R.E."/>
            <person name="Rokhsar D.S."/>
        </authorList>
    </citation>
    <scope>NUCLEOTIDE SEQUENCE [LARGE SCALE GENOMIC DNA]</scope>
    <source>
        <strain evidence="13">S238N-H82</strain>
    </source>
</reference>
<evidence type="ECO:0000256" key="11">
    <source>
        <dbReference type="SAM" id="Phobius"/>
    </source>
</evidence>
<dbReference type="RefSeq" id="XP_035697767.1">
    <property type="nucleotide sequence ID" value="XM_035841874.1"/>
</dbReference>
<evidence type="ECO:0000256" key="5">
    <source>
        <dbReference type="ARBA" id="ARBA00023040"/>
    </source>
</evidence>
<evidence type="ECO:0000259" key="12">
    <source>
        <dbReference type="PROSITE" id="PS50262"/>
    </source>
</evidence>
<dbReference type="GeneID" id="118430841"/>
<evidence type="ECO:0000256" key="10">
    <source>
        <dbReference type="SAM" id="MobiDB-lite"/>
    </source>
</evidence>
<dbReference type="PANTHER" id="PTHR24248:SF199">
    <property type="entry name" value="IP13425P-RELATED"/>
    <property type="match status" value="1"/>
</dbReference>